<name>A0A8S5LU26_9CAUD</name>
<dbReference type="EMBL" id="BK014734">
    <property type="protein sequence ID" value="DAD73327.1"/>
    <property type="molecule type" value="Genomic_DNA"/>
</dbReference>
<organism evidence="2">
    <name type="scientific">Siphoviridae sp. ctOIB27</name>
    <dbReference type="NCBI Taxonomy" id="2826308"/>
    <lineage>
        <taxon>Viruses</taxon>
        <taxon>Duplodnaviria</taxon>
        <taxon>Heunggongvirae</taxon>
        <taxon>Uroviricota</taxon>
        <taxon>Caudoviricetes</taxon>
    </lineage>
</organism>
<keyword evidence="1" id="KW-1133">Transmembrane helix</keyword>
<proteinExistence type="predicted"/>
<feature type="transmembrane region" description="Helical" evidence="1">
    <location>
        <begin position="35"/>
        <end position="52"/>
    </location>
</feature>
<evidence type="ECO:0000313" key="2">
    <source>
        <dbReference type="EMBL" id="DAD73327.1"/>
    </source>
</evidence>
<evidence type="ECO:0000256" key="1">
    <source>
        <dbReference type="SAM" id="Phobius"/>
    </source>
</evidence>
<accession>A0A8S5LU26</accession>
<reference evidence="2" key="1">
    <citation type="journal article" date="2021" name="Proc. Natl. Acad. Sci. U.S.A.">
        <title>A Catalog of Tens of Thousands of Viruses from Human Metagenomes Reveals Hidden Associations with Chronic Diseases.</title>
        <authorList>
            <person name="Tisza M.J."/>
            <person name="Buck C.B."/>
        </authorList>
    </citation>
    <scope>NUCLEOTIDE SEQUENCE</scope>
    <source>
        <strain evidence="2">CtOIB27</strain>
    </source>
</reference>
<keyword evidence="1" id="KW-0472">Membrane</keyword>
<protein>
    <submittedName>
        <fullName evidence="2">Uncharacterized protein</fullName>
    </submittedName>
</protein>
<keyword evidence="1" id="KW-0812">Transmembrane</keyword>
<sequence>MKNMSLNDGSPTMTMPVAPTGMTGGGWGGFGGDNGWWIIILFLAIFCGWGGNGNGFGNNGRNSGGVVDGYVLASDFSNIERKLDSVNNGVCDGFYAMNTGMLNGFANVTQAVTSGFSQAELSRCNQQAALMQQLFQMQMQSQNCCCENRAAIAQVRYDMATQACDTRNTVQNTTRDIIDAMNCGFRSIDQRLTAQELAAKDAKIAEQNQRIFISDLAASQNAQTLDLRNYVSAQLAYYNPRPVPSFAVPAPYQYAGCNGYNGGYNYGCGGCAA</sequence>